<protein>
    <recommendedName>
        <fullName evidence="3">Lipoprotein</fullName>
    </recommendedName>
</protein>
<dbReference type="EMBL" id="AP027071">
    <property type="protein sequence ID" value="BDU63390.1"/>
    <property type="molecule type" value="Genomic_DNA"/>
</dbReference>
<dbReference type="RefSeq" id="WP_281862258.1">
    <property type="nucleotide sequence ID" value="NZ_AP027071.1"/>
</dbReference>
<gene>
    <name evidence="1" type="ORF">BOFE_09300</name>
</gene>
<name>A0ABM8DLC5_9SPIR</name>
<evidence type="ECO:0008006" key="3">
    <source>
        <dbReference type="Google" id="ProtNLM"/>
    </source>
</evidence>
<sequence>MIIRLKRGKVYKTILFSLVLLKLSCGTFLKDKYHGESEFKNIEKNKYKSISKEKG</sequence>
<organism evidence="1 2">
    <name type="scientific">Candidatus Borrelia fainii</name>
    <dbReference type="NCBI Taxonomy" id="2518322"/>
    <lineage>
        <taxon>Bacteria</taxon>
        <taxon>Pseudomonadati</taxon>
        <taxon>Spirochaetota</taxon>
        <taxon>Spirochaetia</taxon>
        <taxon>Spirochaetales</taxon>
        <taxon>Borreliaceae</taxon>
        <taxon>Borrelia</taxon>
    </lineage>
</organism>
<evidence type="ECO:0000313" key="2">
    <source>
        <dbReference type="Proteomes" id="UP001317516"/>
    </source>
</evidence>
<keyword evidence="1" id="KW-0614">Plasmid</keyword>
<accession>A0ABM8DLC5</accession>
<keyword evidence="2" id="KW-1185">Reference proteome</keyword>
<dbReference type="Proteomes" id="UP001317516">
    <property type="component" value="Plasmid p100"/>
</dbReference>
<evidence type="ECO:0000313" key="1">
    <source>
        <dbReference type="EMBL" id="BDU63390.1"/>
    </source>
</evidence>
<proteinExistence type="predicted"/>
<reference evidence="1 2" key="1">
    <citation type="submission" date="2022-11" db="EMBL/GenBank/DDBJ databases">
        <title>Genome sequence of clinical isolate of the human pathogenic Borrelia fainii.</title>
        <authorList>
            <person name="Itokawa K."/>
            <person name="Sato K."/>
            <person name="Qiu Y."/>
        </authorList>
    </citation>
    <scope>NUCLEOTIDE SEQUENCE [LARGE SCALE GENOMIC DNA]</scope>
    <source>
        <strain evidence="1 2">Qtaro</strain>
        <plasmid evidence="1 2">p100</plasmid>
    </source>
</reference>
<geneLocation type="plasmid" evidence="1 2">
    <name>p100</name>
</geneLocation>